<dbReference type="AlphaFoldDB" id="A0A8J4E1I7"/>
<protein>
    <recommendedName>
        <fullName evidence="4">HEAT repeat-containing protein</fullName>
    </recommendedName>
</protein>
<dbReference type="PANTHER" id="PTHR12697">
    <property type="entry name" value="PBS LYASE HEAT-LIKE PROTEIN"/>
    <property type="match status" value="1"/>
</dbReference>
<evidence type="ECO:0000313" key="3">
    <source>
        <dbReference type="Proteomes" id="UP000612585"/>
    </source>
</evidence>
<dbReference type="SMART" id="SM00567">
    <property type="entry name" value="EZ_HEAT"/>
    <property type="match status" value="3"/>
</dbReference>
<dbReference type="Proteomes" id="UP000612585">
    <property type="component" value="Unassembled WGS sequence"/>
</dbReference>
<dbReference type="EMBL" id="BOPG01000023">
    <property type="protein sequence ID" value="GIJ56037.1"/>
    <property type="molecule type" value="Genomic_DNA"/>
</dbReference>
<feature type="region of interest" description="Disordered" evidence="1">
    <location>
        <begin position="265"/>
        <end position="284"/>
    </location>
</feature>
<proteinExistence type="predicted"/>
<evidence type="ECO:0008006" key="4">
    <source>
        <dbReference type="Google" id="ProtNLM"/>
    </source>
</evidence>
<sequence>MHPDDRLPLQDGDLETREEYLYHLIERCRAGGDDDAAEVLRALVRDYRDYHRGLYTRAMNHAAVFGDASLEEPLLAALADTRYNCQAWAAMGCTALGFRSAVPALRTMLDHPQWIMREQAVIGLGELGDESVVPDLVPLLGNPTDWVRERTAEALAAIGGPAALVALWDELENRRFARIGYIASALARFTPDVIPRLVEVAGADDPDQRYWAAVALGSTGDDRAVATLERMVADDKGTTVFDGEVRVAARKGLRTLRRIQAAIAARGHGADPPRNRAMPGASTG</sequence>
<organism evidence="2 3">
    <name type="scientific">Virgisporangium aurantiacum</name>
    <dbReference type="NCBI Taxonomy" id="175570"/>
    <lineage>
        <taxon>Bacteria</taxon>
        <taxon>Bacillati</taxon>
        <taxon>Actinomycetota</taxon>
        <taxon>Actinomycetes</taxon>
        <taxon>Micromonosporales</taxon>
        <taxon>Micromonosporaceae</taxon>
        <taxon>Virgisporangium</taxon>
    </lineage>
</organism>
<dbReference type="PANTHER" id="PTHR12697:SF38">
    <property type="entry name" value="PBS LYASE HEAT DOMAIN PROTEIN REPEAT-CONTAINING PROTEIN"/>
    <property type="match status" value="1"/>
</dbReference>
<accession>A0A8J4E1I7</accession>
<evidence type="ECO:0000256" key="1">
    <source>
        <dbReference type="SAM" id="MobiDB-lite"/>
    </source>
</evidence>
<comment type="caution">
    <text evidence="2">The sequence shown here is derived from an EMBL/GenBank/DDBJ whole genome shotgun (WGS) entry which is preliminary data.</text>
</comment>
<dbReference type="InterPro" id="IPR004155">
    <property type="entry name" value="PBS_lyase_HEAT"/>
</dbReference>
<dbReference type="RefSeq" id="WP_203993700.1">
    <property type="nucleotide sequence ID" value="NZ_BOPG01000023.1"/>
</dbReference>
<keyword evidence="3" id="KW-1185">Reference proteome</keyword>
<dbReference type="Pfam" id="PF13646">
    <property type="entry name" value="HEAT_2"/>
    <property type="match status" value="2"/>
</dbReference>
<dbReference type="Gene3D" id="1.25.10.10">
    <property type="entry name" value="Leucine-rich Repeat Variant"/>
    <property type="match status" value="2"/>
</dbReference>
<reference evidence="2" key="1">
    <citation type="submission" date="2021-01" db="EMBL/GenBank/DDBJ databases">
        <title>Whole genome shotgun sequence of Virgisporangium aurantiacum NBRC 16421.</title>
        <authorList>
            <person name="Komaki H."/>
            <person name="Tamura T."/>
        </authorList>
    </citation>
    <scope>NUCLEOTIDE SEQUENCE</scope>
    <source>
        <strain evidence="2">NBRC 16421</strain>
    </source>
</reference>
<evidence type="ECO:0000313" key="2">
    <source>
        <dbReference type="EMBL" id="GIJ56037.1"/>
    </source>
</evidence>
<dbReference type="GO" id="GO:0016491">
    <property type="term" value="F:oxidoreductase activity"/>
    <property type="evidence" value="ECO:0007669"/>
    <property type="project" value="TreeGrafter"/>
</dbReference>
<dbReference type="InterPro" id="IPR016024">
    <property type="entry name" value="ARM-type_fold"/>
</dbReference>
<name>A0A8J4E1I7_9ACTN</name>
<dbReference type="SUPFAM" id="SSF48371">
    <property type="entry name" value="ARM repeat"/>
    <property type="match status" value="2"/>
</dbReference>
<gene>
    <name evidence="2" type="ORF">Vau01_035530</name>
</gene>
<dbReference type="InterPro" id="IPR011989">
    <property type="entry name" value="ARM-like"/>
</dbReference>